<dbReference type="GO" id="GO:0016020">
    <property type="term" value="C:membrane"/>
    <property type="evidence" value="ECO:0007669"/>
    <property type="project" value="UniProtKB-SubCell"/>
</dbReference>
<feature type="transmembrane region" description="Helical" evidence="5">
    <location>
        <begin position="137"/>
        <end position="154"/>
    </location>
</feature>
<dbReference type="Pfam" id="PF04116">
    <property type="entry name" value="FA_hydroxylase"/>
    <property type="match status" value="1"/>
</dbReference>
<keyword evidence="2 5" id="KW-0812">Transmembrane</keyword>
<feature type="transmembrane region" description="Helical" evidence="5">
    <location>
        <begin position="89"/>
        <end position="116"/>
    </location>
</feature>
<comment type="subcellular location">
    <subcellularLocation>
        <location evidence="1">Membrane</location>
    </subcellularLocation>
</comment>
<dbReference type="EMBL" id="JARJCW010000002">
    <property type="protein sequence ID" value="KAJ7228513.1"/>
    <property type="molecule type" value="Genomic_DNA"/>
</dbReference>
<comment type="caution">
    <text evidence="7">The sequence shown here is derived from an EMBL/GenBank/DDBJ whole genome shotgun (WGS) entry which is preliminary data.</text>
</comment>
<organism evidence="7 8">
    <name type="scientific">Mycena pura</name>
    <dbReference type="NCBI Taxonomy" id="153505"/>
    <lineage>
        <taxon>Eukaryota</taxon>
        <taxon>Fungi</taxon>
        <taxon>Dikarya</taxon>
        <taxon>Basidiomycota</taxon>
        <taxon>Agaricomycotina</taxon>
        <taxon>Agaricomycetes</taxon>
        <taxon>Agaricomycetidae</taxon>
        <taxon>Agaricales</taxon>
        <taxon>Marasmiineae</taxon>
        <taxon>Mycenaceae</taxon>
        <taxon>Mycena</taxon>
    </lineage>
</organism>
<evidence type="ECO:0000256" key="1">
    <source>
        <dbReference type="ARBA" id="ARBA00004370"/>
    </source>
</evidence>
<dbReference type="PANTHER" id="PTHR11863">
    <property type="entry name" value="STEROL DESATURASE"/>
    <property type="match status" value="1"/>
</dbReference>
<dbReference type="Proteomes" id="UP001219525">
    <property type="component" value="Unassembled WGS sequence"/>
</dbReference>
<evidence type="ECO:0000256" key="2">
    <source>
        <dbReference type="ARBA" id="ARBA00022692"/>
    </source>
</evidence>
<feature type="domain" description="Fatty acid hydroxylase" evidence="6">
    <location>
        <begin position="181"/>
        <end position="307"/>
    </location>
</feature>
<evidence type="ECO:0000256" key="3">
    <source>
        <dbReference type="ARBA" id="ARBA00022989"/>
    </source>
</evidence>
<dbReference type="GO" id="GO:0016491">
    <property type="term" value="F:oxidoreductase activity"/>
    <property type="evidence" value="ECO:0007669"/>
    <property type="project" value="InterPro"/>
</dbReference>
<evidence type="ECO:0000256" key="5">
    <source>
        <dbReference type="SAM" id="Phobius"/>
    </source>
</evidence>
<protein>
    <submittedName>
        <fullName evidence="7">Fatty acid hydroxylase</fullName>
    </submittedName>
</protein>
<keyword evidence="8" id="KW-1185">Reference proteome</keyword>
<gene>
    <name evidence="7" type="ORF">GGX14DRAFT_613280</name>
</gene>
<dbReference type="InterPro" id="IPR006694">
    <property type="entry name" value="Fatty_acid_hydroxylase"/>
</dbReference>
<reference evidence="7" key="1">
    <citation type="submission" date="2023-03" db="EMBL/GenBank/DDBJ databases">
        <title>Massive genome expansion in bonnet fungi (Mycena s.s.) driven by repeated elements and novel gene families across ecological guilds.</title>
        <authorList>
            <consortium name="Lawrence Berkeley National Laboratory"/>
            <person name="Harder C.B."/>
            <person name="Miyauchi S."/>
            <person name="Viragh M."/>
            <person name="Kuo A."/>
            <person name="Thoen E."/>
            <person name="Andreopoulos B."/>
            <person name="Lu D."/>
            <person name="Skrede I."/>
            <person name="Drula E."/>
            <person name="Henrissat B."/>
            <person name="Morin E."/>
            <person name="Kohler A."/>
            <person name="Barry K."/>
            <person name="LaButti K."/>
            <person name="Morin E."/>
            <person name="Salamov A."/>
            <person name="Lipzen A."/>
            <person name="Mereny Z."/>
            <person name="Hegedus B."/>
            <person name="Baldrian P."/>
            <person name="Stursova M."/>
            <person name="Weitz H."/>
            <person name="Taylor A."/>
            <person name="Grigoriev I.V."/>
            <person name="Nagy L.G."/>
            <person name="Martin F."/>
            <person name="Kauserud H."/>
        </authorList>
    </citation>
    <scope>NUCLEOTIDE SEQUENCE</scope>
    <source>
        <strain evidence="7">9144</strain>
    </source>
</reference>
<dbReference type="GO" id="GO:0008610">
    <property type="term" value="P:lipid biosynthetic process"/>
    <property type="evidence" value="ECO:0007669"/>
    <property type="project" value="InterPro"/>
</dbReference>
<dbReference type="GO" id="GO:0005506">
    <property type="term" value="F:iron ion binding"/>
    <property type="evidence" value="ECO:0007669"/>
    <property type="project" value="InterPro"/>
</dbReference>
<feature type="transmembrane region" description="Helical" evidence="5">
    <location>
        <begin position="174"/>
        <end position="194"/>
    </location>
</feature>
<evidence type="ECO:0000313" key="8">
    <source>
        <dbReference type="Proteomes" id="UP001219525"/>
    </source>
</evidence>
<keyword evidence="3 5" id="KW-1133">Transmembrane helix</keyword>
<name>A0AAD6YT23_9AGAR</name>
<evidence type="ECO:0000313" key="7">
    <source>
        <dbReference type="EMBL" id="KAJ7228513.1"/>
    </source>
</evidence>
<sequence length="332" mass="39036">MDLVLELCDTYFFDTLYAKLIPLSAFAAPELTRIHNASATALLPTTSQWSKIVSFLPRPPISIEDASYSVLSQPLQTSAWPRDYIPRQILSLFVFTLIGIHVLYFVIAGLSYRFVFNHEMRKHPRFIKDQEKLEIQTSLRSFPLMILLTMPWFLAEVRGYSKLYDGTESYGYWYLFASAPFFLLFTDYCIYWIHRWLHAPLIYKFIHKPHHRWLIPTPWASHAFHPVDGYLQSIPYHMFIFLFPLHRMLYISLFLFVNFWSIFIHDSDMITGHPLEKIINGPAHHTLHHLYFNCNYGQYFTWADRAGNSYRQPESALDPLLEVIALKAAKSD</sequence>
<evidence type="ECO:0000256" key="4">
    <source>
        <dbReference type="ARBA" id="ARBA00023136"/>
    </source>
</evidence>
<feature type="transmembrane region" description="Helical" evidence="5">
    <location>
        <begin position="248"/>
        <end position="265"/>
    </location>
</feature>
<dbReference type="AlphaFoldDB" id="A0AAD6YT23"/>
<keyword evidence="4 5" id="KW-0472">Membrane</keyword>
<evidence type="ECO:0000259" key="6">
    <source>
        <dbReference type="Pfam" id="PF04116"/>
    </source>
</evidence>
<accession>A0AAD6YT23</accession>
<proteinExistence type="predicted"/>
<dbReference type="InterPro" id="IPR050307">
    <property type="entry name" value="Sterol_Desaturase_Related"/>
</dbReference>